<dbReference type="InterPro" id="IPR013538">
    <property type="entry name" value="ASHA1/2-like_C"/>
</dbReference>
<evidence type="ECO:0000313" key="3">
    <source>
        <dbReference type="EMBL" id="WNF34218.1"/>
    </source>
</evidence>
<gene>
    <name evidence="3" type="ORF">RI196_06040</name>
</gene>
<comment type="similarity">
    <text evidence="1">Belongs to the AHA1 family.</text>
</comment>
<organism evidence="3 4">
    <name type="scientific">Aeribacillus composti</name>
    <dbReference type="NCBI Taxonomy" id="1868734"/>
    <lineage>
        <taxon>Bacteria</taxon>
        <taxon>Bacillati</taxon>
        <taxon>Bacillota</taxon>
        <taxon>Bacilli</taxon>
        <taxon>Bacillales</taxon>
        <taxon>Bacillaceae</taxon>
        <taxon>Aeribacillus</taxon>
    </lineage>
</organism>
<dbReference type="GeneID" id="301125516"/>
<dbReference type="SUPFAM" id="SSF55961">
    <property type="entry name" value="Bet v1-like"/>
    <property type="match status" value="1"/>
</dbReference>
<dbReference type="Gene3D" id="3.30.530.20">
    <property type="match status" value="1"/>
</dbReference>
<evidence type="ECO:0000256" key="1">
    <source>
        <dbReference type="ARBA" id="ARBA00006817"/>
    </source>
</evidence>
<feature type="domain" description="Activator of Hsp90 ATPase homologue 1/2-like C-terminal" evidence="2">
    <location>
        <begin position="29"/>
        <end position="142"/>
    </location>
</feature>
<proteinExistence type="inferred from homology"/>
<dbReference type="CDD" id="cd07814">
    <property type="entry name" value="SRPBCC_CalC_Aha1-like"/>
    <property type="match status" value="1"/>
</dbReference>
<evidence type="ECO:0000259" key="2">
    <source>
        <dbReference type="Pfam" id="PF08327"/>
    </source>
</evidence>
<protein>
    <submittedName>
        <fullName evidence="3">SRPBCC domain-containing protein</fullName>
    </submittedName>
</protein>
<keyword evidence="4" id="KW-1185">Reference proteome</keyword>
<dbReference type="Pfam" id="PF08327">
    <property type="entry name" value="AHSA1"/>
    <property type="match status" value="1"/>
</dbReference>
<dbReference type="Proteomes" id="UP001303701">
    <property type="component" value="Chromosome"/>
</dbReference>
<sequence>MYGQLLGRIPVGVTKEAGVQIGVRKTIKVEKEKVWDYLTSPQDLPLWIGDVSEFRLQKGYEFKSKEGICGKLTVVLPFRKLRMKWKLPLWEKPSRLQLYLLPTDSGKTTIAIHQEMLDDVYVRELMRRFWADKLEQIKNYLEGRNE</sequence>
<reference evidence="3 4" key="1">
    <citation type="submission" date="2023-09" db="EMBL/GenBank/DDBJ databases">
        <title>Different Types of Thermotolerant Ring-Cleaving Dioxygenases derived from Aeribacillus composti HB-1 applied for multiple aromatic hydrocarbons removal.</title>
        <authorList>
            <person name="Cao L."/>
            <person name="Li M."/>
            <person name="Ma T."/>
        </authorList>
    </citation>
    <scope>NUCLEOTIDE SEQUENCE [LARGE SCALE GENOMIC DNA]</scope>
    <source>
        <strain evidence="3 4">HB-1</strain>
    </source>
</reference>
<name>A0ABY9WDX2_9BACI</name>
<dbReference type="InterPro" id="IPR023393">
    <property type="entry name" value="START-like_dom_sf"/>
</dbReference>
<dbReference type="EMBL" id="CP134501">
    <property type="protein sequence ID" value="WNF34218.1"/>
    <property type="molecule type" value="Genomic_DNA"/>
</dbReference>
<dbReference type="RefSeq" id="WP_311067080.1">
    <property type="nucleotide sequence ID" value="NZ_CP134501.1"/>
</dbReference>
<evidence type="ECO:0000313" key="4">
    <source>
        <dbReference type="Proteomes" id="UP001303701"/>
    </source>
</evidence>
<accession>A0ABY9WDX2</accession>